<name>A0A1C7I9G3_9FIRM</name>
<sequence>MYRSYDGSTESEIINAMKLSFGMVHYRGLSIEETFYRSIKELYRMFEVTTSNKYLETAVLQIRAYLEMGFIYDKYSELFDKVLTSLGTSREVTFPKRFYCSSQIRLNKSQVKKIIRKWSTSRNHTMKIDEVVDDIITKVKNKEKGIYYYHSNKEPIDMKDTVSNDTYELVIDENGLFLCDIKRQKYYTFKI</sequence>
<keyword evidence="2" id="KW-1185">Reference proteome</keyword>
<accession>A0A1C7I9G3</accession>
<dbReference type="RefSeq" id="WP_065542467.1">
    <property type="nucleotide sequence ID" value="NZ_CP015405.2"/>
</dbReference>
<dbReference type="Proteomes" id="UP000092574">
    <property type="component" value="Chromosome"/>
</dbReference>
<evidence type="ECO:0000313" key="2">
    <source>
        <dbReference type="Proteomes" id="UP000092574"/>
    </source>
</evidence>
<dbReference type="OrthoDB" id="2066092at2"/>
<gene>
    <name evidence="1" type="ORF">A4V09_11270</name>
</gene>
<reference evidence="1" key="1">
    <citation type="submission" date="2017-04" db="EMBL/GenBank/DDBJ databases">
        <title>Complete Genome Sequences of Twelve Strains of a Stable Defined Moderately Diverse Mouse Microbiota 2 (sDMDMm2).</title>
        <authorList>
            <person name="Uchimura Y."/>
            <person name="Wyss M."/>
            <person name="Brugiroux S."/>
            <person name="Limenitakis J.P."/>
            <person name="Stecher B."/>
            <person name="McCoy K.D."/>
            <person name="Macpherson A.J."/>
        </authorList>
    </citation>
    <scope>NUCLEOTIDE SEQUENCE</scope>
    <source>
        <strain evidence="1">YL58</strain>
    </source>
</reference>
<dbReference type="KEGG" id="byl:A4V09_11270"/>
<organism evidence="1 2">
    <name type="scientific">Blautia pseudococcoides</name>
    <dbReference type="NCBI Taxonomy" id="1796616"/>
    <lineage>
        <taxon>Bacteria</taxon>
        <taxon>Bacillati</taxon>
        <taxon>Bacillota</taxon>
        <taxon>Clostridia</taxon>
        <taxon>Lachnospirales</taxon>
        <taxon>Lachnospiraceae</taxon>
        <taxon>Blautia</taxon>
    </lineage>
</organism>
<evidence type="ECO:0000313" key="1">
    <source>
        <dbReference type="EMBL" id="ANU76296.1"/>
    </source>
</evidence>
<protein>
    <submittedName>
        <fullName evidence="1">Uncharacterized protein</fullName>
    </submittedName>
</protein>
<dbReference type="AlphaFoldDB" id="A0A1C7I9G3"/>
<proteinExistence type="predicted"/>
<dbReference type="EMBL" id="CP015405">
    <property type="protein sequence ID" value="ANU76296.1"/>
    <property type="molecule type" value="Genomic_DNA"/>
</dbReference>